<evidence type="ECO:0000256" key="3">
    <source>
        <dbReference type="SAM" id="Phobius"/>
    </source>
</evidence>
<dbReference type="EMBL" id="MCGT01000007">
    <property type="protein sequence ID" value="ORX58158.1"/>
    <property type="molecule type" value="Genomic_DNA"/>
</dbReference>
<keyword evidence="3" id="KW-0472">Membrane</keyword>
<proteinExistence type="predicted"/>
<name>A0A1X2GP27_9FUNG</name>
<evidence type="ECO:0000313" key="4">
    <source>
        <dbReference type="EMBL" id="ORX58158.1"/>
    </source>
</evidence>
<gene>
    <name evidence="4" type="ORF">DM01DRAFT_1333826</name>
</gene>
<feature type="compositionally biased region" description="Basic residues" evidence="2">
    <location>
        <begin position="72"/>
        <end position="82"/>
    </location>
</feature>
<comment type="caution">
    <text evidence="4">The sequence shown here is derived from an EMBL/GenBank/DDBJ whole genome shotgun (WGS) entry which is preliminary data.</text>
</comment>
<feature type="region of interest" description="Disordered" evidence="2">
    <location>
        <begin position="1"/>
        <end position="82"/>
    </location>
</feature>
<accession>A0A1X2GP27</accession>
<feature type="region of interest" description="Disordered" evidence="2">
    <location>
        <begin position="186"/>
        <end position="245"/>
    </location>
</feature>
<keyword evidence="3" id="KW-0812">Transmembrane</keyword>
<sequence>MLQPHVGYAPPNVPVSRDKPSTKKKKRIRKPFLSTFPAEPLAYQPPFMLDATRPEKQRSKSAKRASTTSHPQSKHRFHHRRRRPISVMTYTPATKPSLSSIPPVPPFEHDTLDTFCFHWPDMHCYIMVRILEKSIAVLPVRNRLAFLYFCHAPRPRAPMVEMDGSAQAGRRIQSMFQSWKHTLAFDSSSSGSSSSSLYLYDTPPPSIKKRSRRHAVDSDDQRTVVATPVKPSSPERHRHQRRGSIPHRRIHRHRSVRQQPSMASLDIEQEVTLMDLLHDQPPDACWIHAPCRLVTCAENNLSSDPSKASHYIVLQSDHMTLALKARCLQEKKTFVNLFRLNQSALTSLLSKPPPSSAKELINVWKVKNQGLEQAIDKSFESVTKAHQAIQEYQSLCQELDQQVQGLLEVMQEHKNRHADFVEMKDSATTVSHQLKKHGRQFDHLRKRLNRLNGRASMGWILQGALEQFHRFRDRHRSTYILKRVSLSAALGIALLVILLIVWCLEK</sequence>
<feature type="compositionally biased region" description="Basic residues" evidence="2">
    <location>
        <begin position="236"/>
        <end position="245"/>
    </location>
</feature>
<dbReference type="OrthoDB" id="2263325at2759"/>
<evidence type="ECO:0000256" key="2">
    <source>
        <dbReference type="SAM" id="MobiDB-lite"/>
    </source>
</evidence>
<feature type="compositionally biased region" description="Low complexity" evidence="2">
    <location>
        <begin position="187"/>
        <end position="196"/>
    </location>
</feature>
<feature type="transmembrane region" description="Helical" evidence="3">
    <location>
        <begin position="484"/>
        <end position="504"/>
    </location>
</feature>
<dbReference type="Proteomes" id="UP000242146">
    <property type="component" value="Unassembled WGS sequence"/>
</dbReference>
<keyword evidence="3" id="KW-1133">Transmembrane helix</keyword>
<keyword evidence="1" id="KW-0175">Coiled coil</keyword>
<feature type="coiled-coil region" evidence="1">
    <location>
        <begin position="382"/>
        <end position="454"/>
    </location>
</feature>
<reference evidence="4 5" key="1">
    <citation type="submission" date="2016-07" db="EMBL/GenBank/DDBJ databases">
        <title>Pervasive Adenine N6-methylation of Active Genes in Fungi.</title>
        <authorList>
            <consortium name="DOE Joint Genome Institute"/>
            <person name="Mondo S.J."/>
            <person name="Dannebaum R.O."/>
            <person name="Kuo R.C."/>
            <person name="Labutti K."/>
            <person name="Haridas S."/>
            <person name="Kuo A."/>
            <person name="Salamov A."/>
            <person name="Ahrendt S.R."/>
            <person name="Lipzen A."/>
            <person name="Sullivan W."/>
            <person name="Andreopoulos W.B."/>
            <person name="Clum A."/>
            <person name="Lindquist E."/>
            <person name="Daum C."/>
            <person name="Ramamoorthy G.K."/>
            <person name="Gryganskyi A."/>
            <person name="Culley D."/>
            <person name="Magnuson J.K."/>
            <person name="James T.Y."/>
            <person name="O'Malley M.A."/>
            <person name="Stajich J.E."/>
            <person name="Spatafora J.W."/>
            <person name="Visel A."/>
            <person name="Grigoriev I.V."/>
        </authorList>
    </citation>
    <scope>NUCLEOTIDE SEQUENCE [LARGE SCALE GENOMIC DNA]</scope>
    <source>
        <strain evidence="4 5">NRRL 3301</strain>
    </source>
</reference>
<organism evidence="4 5">
    <name type="scientific">Hesseltinella vesiculosa</name>
    <dbReference type="NCBI Taxonomy" id="101127"/>
    <lineage>
        <taxon>Eukaryota</taxon>
        <taxon>Fungi</taxon>
        <taxon>Fungi incertae sedis</taxon>
        <taxon>Mucoromycota</taxon>
        <taxon>Mucoromycotina</taxon>
        <taxon>Mucoromycetes</taxon>
        <taxon>Mucorales</taxon>
        <taxon>Cunninghamellaceae</taxon>
        <taxon>Hesseltinella</taxon>
    </lineage>
</organism>
<evidence type="ECO:0000256" key="1">
    <source>
        <dbReference type="SAM" id="Coils"/>
    </source>
</evidence>
<evidence type="ECO:0000313" key="5">
    <source>
        <dbReference type="Proteomes" id="UP000242146"/>
    </source>
</evidence>
<dbReference type="AlphaFoldDB" id="A0A1X2GP27"/>
<protein>
    <submittedName>
        <fullName evidence="4">Uncharacterized protein</fullName>
    </submittedName>
</protein>
<keyword evidence="5" id="KW-1185">Reference proteome</keyword>